<keyword evidence="4 8" id="KW-1133">Transmembrane helix</keyword>
<dbReference type="PANTHER" id="PTHR30625:SF11">
    <property type="entry name" value="MOTA_TOLQ_EXBB PROTON CHANNEL DOMAIN-CONTAINING PROTEIN"/>
    <property type="match status" value="1"/>
</dbReference>
<evidence type="ECO:0000313" key="11">
    <source>
        <dbReference type="EMBL" id="AQT68795.1"/>
    </source>
</evidence>
<proteinExistence type="inferred from homology"/>
<reference evidence="12" key="1">
    <citation type="submission" date="2017-02" db="EMBL/GenBank/DDBJ databases">
        <title>Comparative genomics and description of representatives of a novel lineage of planctomycetes thriving in anoxic sediments.</title>
        <authorList>
            <person name="Spring S."/>
            <person name="Bunk B."/>
            <person name="Sproer C."/>
        </authorList>
    </citation>
    <scope>NUCLEOTIDE SEQUENCE [LARGE SCALE GENOMIC DNA]</scope>
    <source>
        <strain evidence="12">ST-NAGAB-D1</strain>
    </source>
</reference>
<comment type="similarity">
    <text evidence="6">Belongs to the exbB/tolQ family.</text>
</comment>
<evidence type="ECO:0000256" key="2">
    <source>
        <dbReference type="ARBA" id="ARBA00022475"/>
    </source>
</evidence>
<dbReference type="KEGG" id="alus:STSP2_01968"/>
<dbReference type="EMBL" id="CP019791">
    <property type="protein sequence ID" value="AQT68795.1"/>
    <property type="molecule type" value="Genomic_DNA"/>
</dbReference>
<evidence type="ECO:0000256" key="4">
    <source>
        <dbReference type="ARBA" id="ARBA00022989"/>
    </source>
</evidence>
<keyword evidence="6" id="KW-0653">Protein transport</keyword>
<keyword evidence="9" id="KW-0732">Signal</keyword>
<feature type="transmembrane region" description="Helical" evidence="8">
    <location>
        <begin position="438"/>
        <end position="463"/>
    </location>
</feature>
<dbReference type="PIRSF" id="PIRSF037714">
    <property type="entry name" value="TolR"/>
    <property type="match status" value="1"/>
</dbReference>
<feature type="transmembrane region" description="Helical" evidence="8">
    <location>
        <begin position="394"/>
        <end position="418"/>
    </location>
</feature>
<feature type="domain" description="MotA/TolQ/ExbB proton channel" evidence="10">
    <location>
        <begin position="355"/>
        <end position="475"/>
    </location>
</feature>
<keyword evidence="5 8" id="KW-0472">Membrane</keyword>
<evidence type="ECO:0000256" key="9">
    <source>
        <dbReference type="SAM" id="SignalP"/>
    </source>
</evidence>
<sequence length="503" mass="55021">MKITKIISIILLFAAMQVFGDLTDGDEASVTELQNLADPLVSSEDEPQSEFGKASQSAKRKMEESVAELAELRKQIADKTIPLTRQLNDLEEELSEVRREYQETSRLLDTRTLDLSNLRNEIKARKEEASYISNLMGQFAVNFEARLHIAEIQRYKDTLEHAKTSPENSNLSKREVFKAQSDLIQESLEGFEQAIGGKTFHGKAVDSTGLVNDGKFVLIGPAALFKSEDGQKVGTVEQRFGSLEPTIIPFANEQNKAAASELISNESGRLPLDPTLGNAHVVESTNQTLVEHVQKGGPVMIPILGMAGLAMLVALYKWIALSLIPKPGKRKINKLLDAVESRDPAKAEKAVQSIKGPVGKMLRRGVEHIKEPAELIEELMYETVLDTKLKLERFLPFVAISAAAAPLLGLLGTVTGIINTFKLITVFGSGDVKTLSGGISEALITTEFGLIVAIPSLLLHAFLSRKAKRFANDMEKAAVAFVNQVSKTPVKKNDLPEKVKANA</sequence>
<comment type="subcellular location">
    <subcellularLocation>
        <location evidence="1">Cell membrane</location>
        <topology evidence="1">Multi-pass membrane protein</topology>
    </subcellularLocation>
    <subcellularLocation>
        <location evidence="6">Membrane</location>
        <topology evidence="6">Multi-pass membrane protein</topology>
    </subcellularLocation>
</comment>
<keyword evidence="2" id="KW-1003">Cell membrane</keyword>
<protein>
    <submittedName>
        <fullName evidence="11">Biopolymer transport protein ExbB</fullName>
    </submittedName>
</protein>
<evidence type="ECO:0000256" key="8">
    <source>
        <dbReference type="SAM" id="Phobius"/>
    </source>
</evidence>
<evidence type="ECO:0000259" key="10">
    <source>
        <dbReference type="Pfam" id="PF01618"/>
    </source>
</evidence>
<feature type="transmembrane region" description="Helical" evidence="8">
    <location>
        <begin position="299"/>
        <end position="324"/>
    </location>
</feature>
<keyword evidence="12" id="KW-1185">Reference proteome</keyword>
<feature type="signal peptide" evidence="9">
    <location>
        <begin position="1"/>
        <end position="20"/>
    </location>
</feature>
<dbReference type="Pfam" id="PF01618">
    <property type="entry name" value="MotA_ExbB"/>
    <property type="match status" value="1"/>
</dbReference>
<dbReference type="GO" id="GO:0005886">
    <property type="term" value="C:plasma membrane"/>
    <property type="evidence" value="ECO:0007669"/>
    <property type="project" value="UniProtKB-SubCell"/>
</dbReference>
<dbReference type="InterPro" id="IPR002898">
    <property type="entry name" value="MotA_ExbB_proton_chnl"/>
</dbReference>
<feature type="chain" id="PRO_5013296079" evidence="9">
    <location>
        <begin position="21"/>
        <end position="503"/>
    </location>
</feature>
<dbReference type="InterPro" id="IPR017270">
    <property type="entry name" value="MotA/TolQ/ExbB-rel"/>
</dbReference>
<evidence type="ECO:0000256" key="7">
    <source>
        <dbReference type="SAM" id="MobiDB-lite"/>
    </source>
</evidence>
<dbReference type="GO" id="GO:0017038">
    <property type="term" value="P:protein import"/>
    <property type="evidence" value="ECO:0007669"/>
    <property type="project" value="TreeGrafter"/>
</dbReference>
<organism evidence="11 12">
    <name type="scientific">Anaerohalosphaera lusitana</name>
    <dbReference type="NCBI Taxonomy" id="1936003"/>
    <lineage>
        <taxon>Bacteria</taxon>
        <taxon>Pseudomonadati</taxon>
        <taxon>Planctomycetota</taxon>
        <taxon>Phycisphaerae</taxon>
        <taxon>Sedimentisphaerales</taxon>
        <taxon>Anaerohalosphaeraceae</taxon>
        <taxon>Anaerohalosphaera</taxon>
    </lineage>
</organism>
<gene>
    <name evidence="11" type="primary">exbB_2</name>
    <name evidence="11" type="ORF">STSP2_01968</name>
</gene>
<dbReference type="InterPro" id="IPR050790">
    <property type="entry name" value="ExbB/TolQ_transport"/>
</dbReference>
<evidence type="ECO:0000256" key="1">
    <source>
        <dbReference type="ARBA" id="ARBA00004651"/>
    </source>
</evidence>
<dbReference type="OrthoDB" id="4045at2"/>
<name>A0A1U9NLT3_9BACT</name>
<evidence type="ECO:0000256" key="3">
    <source>
        <dbReference type="ARBA" id="ARBA00022692"/>
    </source>
</evidence>
<keyword evidence="6" id="KW-0813">Transport</keyword>
<keyword evidence="3 8" id="KW-0812">Transmembrane</keyword>
<dbReference type="Proteomes" id="UP000189674">
    <property type="component" value="Chromosome"/>
</dbReference>
<evidence type="ECO:0000256" key="6">
    <source>
        <dbReference type="RuleBase" id="RU004057"/>
    </source>
</evidence>
<dbReference type="STRING" id="1936003.STSP2_01968"/>
<dbReference type="RefSeq" id="WP_146662102.1">
    <property type="nucleotide sequence ID" value="NZ_CP019791.1"/>
</dbReference>
<dbReference type="AlphaFoldDB" id="A0A1U9NLT3"/>
<evidence type="ECO:0000313" key="12">
    <source>
        <dbReference type="Proteomes" id="UP000189674"/>
    </source>
</evidence>
<feature type="region of interest" description="Disordered" evidence="7">
    <location>
        <begin position="39"/>
        <end position="58"/>
    </location>
</feature>
<dbReference type="PANTHER" id="PTHR30625">
    <property type="entry name" value="PROTEIN TOLQ"/>
    <property type="match status" value="1"/>
</dbReference>
<accession>A0A1U9NLT3</accession>
<evidence type="ECO:0000256" key="5">
    <source>
        <dbReference type="ARBA" id="ARBA00023136"/>
    </source>
</evidence>